<dbReference type="Proteomes" id="UP000722336">
    <property type="component" value="Unassembled WGS sequence"/>
</dbReference>
<gene>
    <name evidence="1" type="ORF">KCG44_13140</name>
</gene>
<dbReference type="RefSeq" id="WP_218446562.1">
    <property type="nucleotide sequence ID" value="NZ_JAGSPA010000004.1"/>
</dbReference>
<dbReference type="SMART" id="SM00671">
    <property type="entry name" value="SEL1"/>
    <property type="match status" value="1"/>
</dbReference>
<name>A0ABS6SIH9_9SPHN</name>
<dbReference type="EMBL" id="JAGSPA010000004">
    <property type="protein sequence ID" value="MBV7257731.1"/>
    <property type="molecule type" value="Genomic_DNA"/>
</dbReference>
<sequence>MGRIKNGDARFLQQQVMKAMSGDPDAFYELGVAYAVGRAGVDVDLIEAHKWFNLAALKGDERAKQDRSEVSAEMTHEQISEAQRNARTFLTAVAA</sequence>
<reference evidence="1 2" key="1">
    <citation type="submission" date="2021-04" db="EMBL/GenBank/DDBJ databases">
        <authorList>
            <person name="Pira H."/>
            <person name="Risdian C."/>
            <person name="Wink J."/>
        </authorList>
    </citation>
    <scope>NUCLEOTIDE SEQUENCE [LARGE SCALE GENOMIC DNA]</scope>
    <source>
        <strain evidence="1 2">WHA3</strain>
    </source>
</reference>
<evidence type="ECO:0000313" key="2">
    <source>
        <dbReference type="Proteomes" id="UP000722336"/>
    </source>
</evidence>
<dbReference type="InterPro" id="IPR006597">
    <property type="entry name" value="Sel1-like"/>
</dbReference>
<proteinExistence type="predicted"/>
<organism evidence="1 2">
    <name type="scientific">Pacificimonas pallii</name>
    <dbReference type="NCBI Taxonomy" id="2827236"/>
    <lineage>
        <taxon>Bacteria</taxon>
        <taxon>Pseudomonadati</taxon>
        <taxon>Pseudomonadota</taxon>
        <taxon>Alphaproteobacteria</taxon>
        <taxon>Sphingomonadales</taxon>
        <taxon>Sphingosinicellaceae</taxon>
        <taxon>Pacificimonas</taxon>
    </lineage>
</organism>
<accession>A0ABS6SIH9</accession>
<comment type="caution">
    <text evidence="1">The sequence shown here is derived from an EMBL/GenBank/DDBJ whole genome shotgun (WGS) entry which is preliminary data.</text>
</comment>
<evidence type="ECO:0000313" key="1">
    <source>
        <dbReference type="EMBL" id="MBV7257731.1"/>
    </source>
</evidence>
<protein>
    <submittedName>
        <fullName evidence="1">Sel1 repeat family protein</fullName>
    </submittedName>
</protein>
<keyword evidence="2" id="KW-1185">Reference proteome</keyword>